<keyword evidence="4" id="KW-1185">Reference proteome</keyword>
<comment type="caution">
    <text evidence="3">The sequence shown here is derived from an EMBL/GenBank/DDBJ whole genome shotgun (WGS) entry which is preliminary data.</text>
</comment>
<evidence type="ECO:0000313" key="4">
    <source>
        <dbReference type="Proteomes" id="UP001213000"/>
    </source>
</evidence>
<reference evidence="3" key="1">
    <citation type="submission" date="2022-07" db="EMBL/GenBank/DDBJ databases">
        <title>Genome Sequence of Leucocoprinus birnbaumii.</title>
        <authorList>
            <person name="Buettner E."/>
        </authorList>
    </citation>
    <scope>NUCLEOTIDE SEQUENCE</scope>
    <source>
        <strain evidence="3">VT141</strain>
    </source>
</reference>
<evidence type="ECO:0000256" key="1">
    <source>
        <dbReference type="SAM" id="MobiDB-lite"/>
    </source>
</evidence>
<sequence>MSSQRYHYGPPPAWAAQAKAQAPHWGQYNQQYNQGYQQHAPPFIPPRPQNLPPPPQQNTPAWYPQPQQQQHIPTWGTDPYAHHARAAPPPPPPEDADPASLRSNQWPKLSGILACDTSLVRFKVSGNKPSQEILASTFYMYRNVPANATPTFYMRIFSKHFPWSIEISTGNKDITCSDVWNAVWASLQQPILDSEWGMLCASGGDGKKRIEEVMKANKKRCDLNSFADRRVLRCDFLGENLWYLGLEKDEEFESLRLMPGSEQAKKPVPDDTWLVKMGK</sequence>
<proteinExistence type="predicted"/>
<dbReference type="EMBL" id="JANIEX010000039">
    <property type="protein sequence ID" value="KAJ3575381.1"/>
    <property type="molecule type" value="Genomic_DNA"/>
</dbReference>
<feature type="compositionally biased region" description="Pro residues" evidence="1">
    <location>
        <begin position="42"/>
        <end position="57"/>
    </location>
</feature>
<dbReference type="InterPro" id="IPR046522">
    <property type="entry name" value="DUF6699"/>
</dbReference>
<evidence type="ECO:0000313" key="3">
    <source>
        <dbReference type="EMBL" id="KAJ3575381.1"/>
    </source>
</evidence>
<feature type="region of interest" description="Disordered" evidence="1">
    <location>
        <begin position="1"/>
        <end position="102"/>
    </location>
</feature>
<dbReference type="Proteomes" id="UP001213000">
    <property type="component" value="Unassembled WGS sequence"/>
</dbReference>
<feature type="domain" description="DUF6699" evidence="2">
    <location>
        <begin position="131"/>
        <end position="249"/>
    </location>
</feature>
<protein>
    <recommendedName>
        <fullName evidence="2">DUF6699 domain-containing protein</fullName>
    </recommendedName>
</protein>
<feature type="compositionally biased region" description="Low complexity" evidence="1">
    <location>
        <begin position="14"/>
        <end position="38"/>
    </location>
</feature>
<dbReference type="AlphaFoldDB" id="A0AAD5YV48"/>
<organism evidence="3 4">
    <name type="scientific">Leucocoprinus birnbaumii</name>
    <dbReference type="NCBI Taxonomy" id="56174"/>
    <lineage>
        <taxon>Eukaryota</taxon>
        <taxon>Fungi</taxon>
        <taxon>Dikarya</taxon>
        <taxon>Basidiomycota</taxon>
        <taxon>Agaricomycotina</taxon>
        <taxon>Agaricomycetes</taxon>
        <taxon>Agaricomycetidae</taxon>
        <taxon>Agaricales</taxon>
        <taxon>Agaricineae</taxon>
        <taxon>Agaricaceae</taxon>
        <taxon>Leucocoprinus</taxon>
    </lineage>
</organism>
<name>A0AAD5YV48_9AGAR</name>
<gene>
    <name evidence="3" type="ORF">NP233_g1132</name>
</gene>
<evidence type="ECO:0000259" key="2">
    <source>
        <dbReference type="Pfam" id="PF20415"/>
    </source>
</evidence>
<dbReference type="Pfam" id="PF20415">
    <property type="entry name" value="DUF6699"/>
    <property type="match status" value="1"/>
</dbReference>
<accession>A0AAD5YV48</accession>